<sequence length="121" mass="13443">MTSCGHCYNWSAYVSHLFDGERRYCRGGHGCTARPRSTLRRDGILEGEARLSKRGLIALGDRCCSSRINVTGSEVAMRVKSKYLTPLDFRGSNIEVARIVGVWSLTVRSREMSRAGIFSAP</sequence>
<keyword evidence="2" id="KW-1185">Reference proteome</keyword>
<evidence type="ECO:0000313" key="2">
    <source>
        <dbReference type="Proteomes" id="UP000027135"/>
    </source>
</evidence>
<evidence type="ECO:0000313" key="1">
    <source>
        <dbReference type="EMBL" id="KDR09142.1"/>
    </source>
</evidence>
<dbReference type="EMBL" id="KK853270">
    <property type="protein sequence ID" value="KDR09142.1"/>
    <property type="molecule type" value="Genomic_DNA"/>
</dbReference>
<accession>A0A067QU17</accession>
<reference evidence="1 2" key="1">
    <citation type="journal article" date="2014" name="Nat. Commun.">
        <title>Molecular traces of alternative social organization in a termite genome.</title>
        <authorList>
            <person name="Terrapon N."/>
            <person name="Li C."/>
            <person name="Robertson H.M."/>
            <person name="Ji L."/>
            <person name="Meng X."/>
            <person name="Booth W."/>
            <person name="Chen Z."/>
            <person name="Childers C.P."/>
            <person name="Glastad K.M."/>
            <person name="Gokhale K."/>
            <person name="Gowin J."/>
            <person name="Gronenberg W."/>
            <person name="Hermansen R.A."/>
            <person name="Hu H."/>
            <person name="Hunt B.G."/>
            <person name="Huylmans A.K."/>
            <person name="Khalil S.M."/>
            <person name="Mitchell R.D."/>
            <person name="Munoz-Torres M.C."/>
            <person name="Mustard J.A."/>
            <person name="Pan H."/>
            <person name="Reese J.T."/>
            <person name="Scharf M.E."/>
            <person name="Sun F."/>
            <person name="Vogel H."/>
            <person name="Xiao J."/>
            <person name="Yang W."/>
            <person name="Yang Z."/>
            <person name="Yang Z."/>
            <person name="Zhou J."/>
            <person name="Zhu J."/>
            <person name="Brent C.S."/>
            <person name="Elsik C.G."/>
            <person name="Goodisman M.A."/>
            <person name="Liberles D.A."/>
            <person name="Roe R.M."/>
            <person name="Vargo E.L."/>
            <person name="Vilcinskas A."/>
            <person name="Wang J."/>
            <person name="Bornberg-Bauer E."/>
            <person name="Korb J."/>
            <person name="Zhang G."/>
            <person name="Liebig J."/>
        </authorList>
    </citation>
    <scope>NUCLEOTIDE SEQUENCE [LARGE SCALE GENOMIC DNA]</scope>
    <source>
        <tissue evidence="1">Whole organism</tissue>
    </source>
</reference>
<dbReference type="InParanoid" id="A0A067QU17"/>
<dbReference type="AlphaFoldDB" id="A0A067QU17"/>
<dbReference type="Proteomes" id="UP000027135">
    <property type="component" value="Unassembled WGS sequence"/>
</dbReference>
<gene>
    <name evidence="1" type="ORF">L798_01257</name>
</gene>
<name>A0A067QU17_ZOONE</name>
<proteinExistence type="predicted"/>
<protein>
    <submittedName>
        <fullName evidence="1">Uncharacterized protein</fullName>
    </submittedName>
</protein>
<organism evidence="1 2">
    <name type="scientific">Zootermopsis nevadensis</name>
    <name type="common">Dampwood termite</name>
    <dbReference type="NCBI Taxonomy" id="136037"/>
    <lineage>
        <taxon>Eukaryota</taxon>
        <taxon>Metazoa</taxon>
        <taxon>Ecdysozoa</taxon>
        <taxon>Arthropoda</taxon>
        <taxon>Hexapoda</taxon>
        <taxon>Insecta</taxon>
        <taxon>Pterygota</taxon>
        <taxon>Neoptera</taxon>
        <taxon>Polyneoptera</taxon>
        <taxon>Dictyoptera</taxon>
        <taxon>Blattodea</taxon>
        <taxon>Blattoidea</taxon>
        <taxon>Termitoidae</taxon>
        <taxon>Termopsidae</taxon>
        <taxon>Zootermopsis</taxon>
    </lineage>
</organism>